<dbReference type="OrthoDB" id="2757285at2759"/>
<comment type="caution">
    <text evidence="2">The sequence shown here is derived from an EMBL/GenBank/DDBJ whole genome shotgun (WGS) entry which is preliminary data.</text>
</comment>
<dbReference type="EMBL" id="BPQB01000044">
    <property type="protein sequence ID" value="GJE94939.1"/>
    <property type="molecule type" value="Genomic_DNA"/>
</dbReference>
<evidence type="ECO:0000259" key="1">
    <source>
        <dbReference type="PROSITE" id="PS50181"/>
    </source>
</evidence>
<proteinExistence type="predicted"/>
<dbReference type="Proteomes" id="UP000703269">
    <property type="component" value="Unassembled WGS sequence"/>
</dbReference>
<accession>A0A9P3GK05</accession>
<name>A0A9P3GK05_9APHY</name>
<gene>
    <name evidence="2" type="ORF">PsYK624_111150</name>
</gene>
<dbReference type="PROSITE" id="PS50181">
    <property type="entry name" value="FBOX"/>
    <property type="match status" value="1"/>
</dbReference>
<reference evidence="2 3" key="1">
    <citation type="submission" date="2021-08" db="EMBL/GenBank/DDBJ databases">
        <title>Draft Genome Sequence of Phanerochaete sordida strain YK-624.</title>
        <authorList>
            <person name="Mori T."/>
            <person name="Dohra H."/>
            <person name="Suzuki T."/>
            <person name="Kawagishi H."/>
            <person name="Hirai H."/>
        </authorList>
    </citation>
    <scope>NUCLEOTIDE SEQUENCE [LARGE SCALE GENOMIC DNA]</scope>
    <source>
        <strain evidence="2 3">YK-624</strain>
    </source>
</reference>
<feature type="domain" description="F-box" evidence="1">
    <location>
        <begin position="6"/>
        <end position="53"/>
    </location>
</feature>
<organism evidence="2 3">
    <name type="scientific">Phanerochaete sordida</name>
    <dbReference type="NCBI Taxonomy" id="48140"/>
    <lineage>
        <taxon>Eukaryota</taxon>
        <taxon>Fungi</taxon>
        <taxon>Dikarya</taxon>
        <taxon>Basidiomycota</taxon>
        <taxon>Agaricomycotina</taxon>
        <taxon>Agaricomycetes</taxon>
        <taxon>Polyporales</taxon>
        <taxon>Phanerochaetaceae</taxon>
        <taxon>Phanerochaete</taxon>
    </lineage>
</organism>
<keyword evidence="3" id="KW-1185">Reference proteome</keyword>
<sequence length="547" mass="60697">MATPHASSFGLLPNEIKIEFLRLLPCLDMVRYRQVDRATKTLIDSTPSLLYKLKLFLADQEATQLTSEQDIGRSMASLERRESLWKSYRPSSERELELSGDGMSFLGVSGNFMACSSAESLIFTQVRPRLYKGYPDQWQHNIGVDRSAKIAVCPEQNLVALTQLQREAIGSAIIGLTVSLTTLSTGEHHPAAACQTIVIELPLFDSADHKIAINGDLLALMIAGDGQLKQTELYVWDWRTSVLRLNAYNFSGGRAGPSGASSFEFLNDRLIMVPVMGSWDTLRGRDAALCIFDCMQAPPGRHAYFDIPRVVTFRLPSLAPGAFYDQIYSVADGLAGDPAQTSSLGSNSSFAPIPAWRVVGVQMMILHPTNSHLFRNSTFCLFVHAGTLANICAKVVPDEVLQWNSWAPHTRFLRTLGDESFWLGRNVSHKRILIPEIRPNSGVFPPLDVYIYDFPSPPALRHAVQTTDRQASPPWQYVTTPTSVDDRTIFRSPIVTNLPYRKVPSGYSRVLGLQLGPDESGEAHVYLTGDCLLLKKRNGPWRVADLS</sequence>
<protein>
    <recommendedName>
        <fullName evidence="1">F-box domain-containing protein</fullName>
    </recommendedName>
</protein>
<dbReference type="InterPro" id="IPR001810">
    <property type="entry name" value="F-box_dom"/>
</dbReference>
<dbReference type="AlphaFoldDB" id="A0A9P3GK05"/>
<evidence type="ECO:0000313" key="2">
    <source>
        <dbReference type="EMBL" id="GJE94939.1"/>
    </source>
</evidence>
<evidence type="ECO:0000313" key="3">
    <source>
        <dbReference type="Proteomes" id="UP000703269"/>
    </source>
</evidence>